<dbReference type="Proteomes" id="UP000244855">
    <property type="component" value="Unassembled WGS sequence"/>
</dbReference>
<feature type="domain" description="MYND-type" evidence="4">
    <location>
        <begin position="489"/>
        <end position="525"/>
    </location>
</feature>
<dbReference type="EMBL" id="KZ805482">
    <property type="protein sequence ID" value="PVH95836.1"/>
    <property type="molecule type" value="Genomic_DNA"/>
</dbReference>
<name>A0A2V1DCF8_9PLEO</name>
<gene>
    <name evidence="5" type="ORF">DM02DRAFT_689266</name>
</gene>
<dbReference type="Pfam" id="PF14441">
    <property type="entry name" value="OTT_1508_deam"/>
    <property type="match status" value="1"/>
</dbReference>
<evidence type="ECO:0000313" key="5">
    <source>
        <dbReference type="EMBL" id="PVH95836.1"/>
    </source>
</evidence>
<reference evidence="5 6" key="1">
    <citation type="journal article" date="2018" name="Sci. Rep.">
        <title>Comparative genomics provides insights into the lifestyle and reveals functional heterogeneity of dark septate endophytic fungi.</title>
        <authorList>
            <person name="Knapp D.G."/>
            <person name="Nemeth J.B."/>
            <person name="Barry K."/>
            <person name="Hainaut M."/>
            <person name="Henrissat B."/>
            <person name="Johnson J."/>
            <person name="Kuo A."/>
            <person name="Lim J.H.P."/>
            <person name="Lipzen A."/>
            <person name="Nolan M."/>
            <person name="Ohm R.A."/>
            <person name="Tamas L."/>
            <person name="Grigoriev I.V."/>
            <person name="Spatafora J.W."/>
            <person name="Nagy L.G."/>
            <person name="Kovacs G.M."/>
        </authorList>
    </citation>
    <scope>NUCLEOTIDE SEQUENCE [LARGE SCALE GENOMIC DNA]</scope>
    <source>
        <strain evidence="5 6">DSE2036</strain>
    </source>
</reference>
<dbReference type="AlphaFoldDB" id="A0A2V1DCF8"/>
<evidence type="ECO:0000313" key="6">
    <source>
        <dbReference type="Proteomes" id="UP000244855"/>
    </source>
</evidence>
<evidence type="ECO:0000256" key="1">
    <source>
        <dbReference type="ARBA" id="ARBA00022723"/>
    </source>
</evidence>
<dbReference type="STRING" id="97972.A0A2V1DCF8"/>
<keyword evidence="3" id="KW-0862">Zinc</keyword>
<protein>
    <recommendedName>
        <fullName evidence="4">MYND-type domain-containing protein</fullName>
    </recommendedName>
</protein>
<proteinExistence type="predicted"/>
<keyword evidence="6" id="KW-1185">Reference proteome</keyword>
<dbReference type="InterPro" id="IPR027796">
    <property type="entry name" value="OTT_1508_deam-like"/>
</dbReference>
<dbReference type="PANTHER" id="PTHR42037:SF1">
    <property type="match status" value="1"/>
</dbReference>
<keyword evidence="1" id="KW-0479">Metal-binding</keyword>
<dbReference type="OrthoDB" id="4851849at2759"/>
<accession>A0A2V1DCF8</accession>
<dbReference type="GO" id="GO:0008270">
    <property type="term" value="F:zinc ion binding"/>
    <property type="evidence" value="ECO:0007669"/>
    <property type="project" value="UniProtKB-KW"/>
</dbReference>
<sequence length="924" mass="104777">MEETCNSNYPGLNWSHFHSLANLLSLRNGGQAEASSLSDTVLDEDYSSDISDDEGTISVNTFRAHRIAGSGHGKLKQKFLDCLAEFAANKKGGTAVACSAMRESEDSVSIWIARNEGFSEADEHVFIALEMLLSDSPYSGANLDVRLWEELVSYHQSRIESSYIPDLRASFKALEAGPRKTPPDTTCEIPDPAAALSILRGLLFDPIMNDESTLDRYARLVIATYELRRSSNMERMLNSSESASSKSRKLWANICLLARLRVAFETFKETALTLPSFTHITIALVPRPPAPASPPHRLISLKEAFGILGLDTVQETVQAVMGQNWTLARIEREFKKRQRQKLNIHAEVQLLLHLNTITKLTPGIFPYIGCSKLCCFMCHSFIQSYGSFTTRGSHGRLFRPWTIPSTNGLLPEQTKRIIGTIISVQSEVVKKLVAPVASKVRHERTSVFGGSSVMGTQHDEISAKRAQIDHNLVNRYHSTSSEEYYEPTCDVCERPTKRRCTYCSKGRFCSESCEGKASVYHLFTCSKRPLTSADYLWKSLGEDIIPVDEDVLQDFGFNNVFDASDRSRLFGLYQGIRLFGDITSSDLHEWRVKGIMVEKIKEIYYMIPESNRGQYFPWWLKNLHRLEKPATKEEAERSFAETFFDKAKFYLDPRDRNTHPSELKPETKRDCFFLLSHVLHRCTPNPNTMLYHTFAFVTCRDSAEESRLVDIYQLLLLPSDGSFFYTFHNERGRPTHTASFAEFWKSYENGTLLQLIDSHGLKDFRMQLPHLESFFSVPPSGPHPSVWDLKQFLENADPLTHPPIPSISCDYGFLNCNTFEDTCTLMEIYRRVLEGVDPMDLHRACVAGRLFEFASAFLEMEEEWRLLLVNPYPLGRIFETEEVVEGQDRIRGKGERDVADGGAVDAYESPHPQIASPKGWCGVM</sequence>
<evidence type="ECO:0000256" key="3">
    <source>
        <dbReference type="ARBA" id="ARBA00022833"/>
    </source>
</evidence>
<dbReference type="PANTHER" id="PTHR42037">
    <property type="match status" value="1"/>
</dbReference>
<keyword evidence="2" id="KW-0863">Zinc-finger</keyword>
<evidence type="ECO:0000259" key="4">
    <source>
        <dbReference type="PROSITE" id="PS01360"/>
    </source>
</evidence>
<dbReference type="PROSITE" id="PS01360">
    <property type="entry name" value="ZF_MYND_1"/>
    <property type="match status" value="1"/>
</dbReference>
<organism evidence="5 6">
    <name type="scientific">Periconia macrospinosa</name>
    <dbReference type="NCBI Taxonomy" id="97972"/>
    <lineage>
        <taxon>Eukaryota</taxon>
        <taxon>Fungi</taxon>
        <taxon>Dikarya</taxon>
        <taxon>Ascomycota</taxon>
        <taxon>Pezizomycotina</taxon>
        <taxon>Dothideomycetes</taxon>
        <taxon>Pleosporomycetidae</taxon>
        <taxon>Pleosporales</taxon>
        <taxon>Massarineae</taxon>
        <taxon>Periconiaceae</taxon>
        <taxon>Periconia</taxon>
    </lineage>
</organism>
<dbReference type="InterPro" id="IPR002893">
    <property type="entry name" value="Znf_MYND"/>
</dbReference>
<dbReference type="SUPFAM" id="SSF144232">
    <property type="entry name" value="HIT/MYND zinc finger-like"/>
    <property type="match status" value="1"/>
</dbReference>
<evidence type="ECO:0000256" key="2">
    <source>
        <dbReference type="ARBA" id="ARBA00022771"/>
    </source>
</evidence>